<dbReference type="AlphaFoldDB" id="A0A067PNE4"/>
<reference evidence="2" key="1">
    <citation type="journal article" date="2014" name="Proc. Natl. Acad. Sci. U.S.A.">
        <title>Extensive sampling of basidiomycete genomes demonstrates inadequacy of the white-rot/brown-rot paradigm for wood decay fungi.</title>
        <authorList>
            <person name="Riley R."/>
            <person name="Salamov A.A."/>
            <person name="Brown D.W."/>
            <person name="Nagy L.G."/>
            <person name="Floudas D."/>
            <person name="Held B.W."/>
            <person name="Levasseur A."/>
            <person name="Lombard V."/>
            <person name="Morin E."/>
            <person name="Otillar R."/>
            <person name="Lindquist E.A."/>
            <person name="Sun H."/>
            <person name="LaButti K.M."/>
            <person name="Schmutz J."/>
            <person name="Jabbour D."/>
            <person name="Luo H."/>
            <person name="Baker S.E."/>
            <person name="Pisabarro A.G."/>
            <person name="Walton J.D."/>
            <person name="Blanchette R.A."/>
            <person name="Henrissat B."/>
            <person name="Martin F."/>
            <person name="Cullen D."/>
            <person name="Hibbett D.S."/>
            <person name="Grigoriev I.V."/>
        </authorList>
    </citation>
    <scope>NUCLEOTIDE SEQUENCE [LARGE SCALE GENOMIC DNA]</scope>
    <source>
        <strain evidence="2">MUCL 33604</strain>
    </source>
</reference>
<dbReference type="HOGENOM" id="CLU_1151928_0_0_1"/>
<protein>
    <submittedName>
        <fullName evidence="1">Uncharacterized protein</fullName>
    </submittedName>
</protein>
<keyword evidence="2" id="KW-1185">Reference proteome</keyword>
<dbReference type="Proteomes" id="UP000027265">
    <property type="component" value="Unassembled WGS sequence"/>
</dbReference>
<evidence type="ECO:0000313" key="2">
    <source>
        <dbReference type="Proteomes" id="UP000027265"/>
    </source>
</evidence>
<sequence length="241" mass="26588">MMAGSSEREVFMCLLPQEGQDERSFEEIRIFDYVAAYSATGCPPVPCPQFPTFPAERVALNMPPLFEPVSVPIPAGHMPTTLQRYQPTSADGETLCNISAQPDYEMYSFEELHCFALSPTPQVITLLDHDVEMSSDDTHQSLSPLIPSLLPTPSFDTPIPVAVPKPPRLPVHPLPIPTAPVLPSLIPDIPVQTRPRGVTIRIPPLTAVGTLQDHVSPVYVDRSKDGLPIRRMPKRRILDQA</sequence>
<accession>A0A067PNE4</accession>
<proteinExistence type="predicted"/>
<gene>
    <name evidence="1" type="ORF">JAAARDRAFT_70640</name>
</gene>
<organism evidence="1 2">
    <name type="scientific">Jaapia argillacea MUCL 33604</name>
    <dbReference type="NCBI Taxonomy" id="933084"/>
    <lineage>
        <taxon>Eukaryota</taxon>
        <taxon>Fungi</taxon>
        <taxon>Dikarya</taxon>
        <taxon>Basidiomycota</taxon>
        <taxon>Agaricomycotina</taxon>
        <taxon>Agaricomycetes</taxon>
        <taxon>Agaricomycetidae</taxon>
        <taxon>Jaapiales</taxon>
        <taxon>Jaapiaceae</taxon>
        <taxon>Jaapia</taxon>
    </lineage>
</organism>
<name>A0A067PNE4_9AGAM</name>
<dbReference type="OrthoDB" id="3234974at2759"/>
<evidence type="ECO:0000313" key="1">
    <source>
        <dbReference type="EMBL" id="KDQ56323.1"/>
    </source>
</evidence>
<dbReference type="InParanoid" id="A0A067PNE4"/>
<dbReference type="EMBL" id="KL197722">
    <property type="protein sequence ID" value="KDQ56323.1"/>
    <property type="molecule type" value="Genomic_DNA"/>
</dbReference>